<dbReference type="AlphaFoldDB" id="A0AA37T3C5"/>
<feature type="transmembrane region" description="Helical" evidence="1">
    <location>
        <begin position="137"/>
        <end position="155"/>
    </location>
</feature>
<accession>A0AA37T3C5</accession>
<name>A0AA37T3C5_9GAMM</name>
<feature type="transmembrane region" description="Helical" evidence="1">
    <location>
        <begin position="37"/>
        <end position="57"/>
    </location>
</feature>
<organism evidence="2 3">
    <name type="scientific">Marinibactrum halimedae</name>
    <dbReference type="NCBI Taxonomy" id="1444977"/>
    <lineage>
        <taxon>Bacteria</taxon>
        <taxon>Pseudomonadati</taxon>
        <taxon>Pseudomonadota</taxon>
        <taxon>Gammaproteobacteria</taxon>
        <taxon>Cellvibrionales</taxon>
        <taxon>Cellvibrionaceae</taxon>
        <taxon>Marinibactrum</taxon>
    </lineage>
</organism>
<keyword evidence="3" id="KW-1185">Reference proteome</keyword>
<evidence type="ECO:0000313" key="2">
    <source>
        <dbReference type="EMBL" id="GLS25748.1"/>
    </source>
</evidence>
<gene>
    <name evidence="2" type="ORF">GCM10007877_14620</name>
</gene>
<sequence>MPNWIRQFIVGSIESSPLPLFLVYMQFIDQRFTKEWLGPYLISSIAAVLSTGYLLSIKRPLNRLFIGINAYFLSGLISVVMNINSINQLYGIMGASAMLMWMTLMGLVITMARGSLHPEKKHQGLSETQHATTKARLTSLFFVLLCAVCTAFSWYTQGSRLMSELVPFIGLFTLHSIWFLKHNSYAD</sequence>
<feature type="transmembrane region" description="Helical" evidence="1">
    <location>
        <begin position="161"/>
        <end position="180"/>
    </location>
</feature>
<feature type="transmembrane region" description="Helical" evidence="1">
    <location>
        <begin position="64"/>
        <end position="83"/>
    </location>
</feature>
<evidence type="ECO:0000313" key="3">
    <source>
        <dbReference type="Proteomes" id="UP001156870"/>
    </source>
</evidence>
<protein>
    <submittedName>
        <fullName evidence="2">Uncharacterized protein</fullName>
    </submittedName>
</protein>
<dbReference type="Proteomes" id="UP001156870">
    <property type="component" value="Unassembled WGS sequence"/>
</dbReference>
<dbReference type="EMBL" id="BSPD01000034">
    <property type="protein sequence ID" value="GLS25748.1"/>
    <property type="molecule type" value="Genomic_DNA"/>
</dbReference>
<feature type="transmembrane region" description="Helical" evidence="1">
    <location>
        <begin position="89"/>
        <end position="116"/>
    </location>
</feature>
<evidence type="ECO:0000256" key="1">
    <source>
        <dbReference type="SAM" id="Phobius"/>
    </source>
</evidence>
<proteinExistence type="predicted"/>
<reference evidence="2 3" key="1">
    <citation type="journal article" date="2014" name="Int. J. Syst. Evol. Microbiol.">
        <title>Complete genome sequence of Corynebacterium casei LMG S-19264T (=DSM 44701T), isolated from a smear-ripened cheese.</title>
        <authorList>
            <consortium name="US DOE Joint Genome Institute (JGI-PGF)"/>
            <person name="Walter F."/>
            <person name="Albersmeier A."/>
            <person name="Kalinowski J."/>
            <person name="Ruckert C."/>
        </authorList>
    </citation>
    <scope>NUCLEOTIDE SEQUENCE [LARGE SCALE GENOMIC DNA]</scope>
    <source>
        <strain evidence="2 3">NBRC 110095</strain>
    </source>
</reference>
<keyword evidence="1" id="KW-0812">Transmembrane</keyword>
<comment type="caution">
    <text evidence="2">The sequence shown here is derived from an EMBL/GenBank/DDBJ whole genome shotgun (WGS) entry which is preliminary data.</text>
</comment>
<keyword evidence="1" id="KW-1133">Transmembrane helix</keyword>
<dbReference type="RefSeq" id="WP_232595678.1">
    <property type="nucleotide sequence ID" value="NZ_BSPD01000034.1"/>
</dbReference>
<keyword evidence="1" id="KW-0472">Membrane</keyword>